<evidence type="ECO:0000313" key="2">
    <source>
        <dbReference type="EMBL" id="CAH1400115.1"/>
    </source>
</evidence>
<feature type="compositionally biased region" description="Acidic residues" evidence="1">
    <location>
        <begin position="39"/>
        <end position="50"/>
    </location>
</feature>
<organism evidence="2 3">
    <name type="scientific">Nezara viridula</name>
    <name type="common">Southern green stink bug</name>
    <name type="synonym">Cimex viridulus</name>
    <dbReference type="NCBI Taxonomy" id="85310"/>
    <lineage>
        <taxon>Eukaryota</taxon>
        <taxon>Metazoa</taxon>
        <taxon>Ecdysozoa</taxon>
        <taxon>Arthropoda</taxon>
        <taxon>Hexapoda</taxon>
        <taxon>Insecta</taxon>
        <taxon>Pterygota</taxon>
        <taxon>Neoptera</taxon>
        <taxon>Paraneoptera</taxon>
        <taxon>Hemiptera</taxon>
        <taxon>Heteroptera</taxon>
        <taxon>Panheteroptera</taxon>
        <taxon>Pentatomomorpha</taxon>
        <taxon>Pentatomoidea</taxon>
        <taxon>Pentatomidae</taxon>
        <taxon>Pentatominae</taxon>
        <taxon>Nezara</taxon>
    </lineage>
</organism>
<dbReference type="Proteomes" id="UP001152798">
    <property type="component" value="Chromosome 4"/>
</dbReference>
<sequence length="337" mass="39069">MNSNMMGDFEDVGDDLVDTDSFVNHRGGGEEPFYAHDENDSDSSGDDNDLALDWSHADLSAIMDELELMDGYNEDEQKDYEFLDWNVSVEGLENSEESDEDEEGAGGDQGEEHAILNTNWEEWFSSWRGIRHWRKQLADWYDYPYGRDFVEDFHCLQNSSFDVRDDLLNMLELAERSYRSRSDPDLVNSSLHHEVQEAINDILIPGMSREGLRRLHKIVLREPSLNLRKYLTNADPYVLAYVIWGLNFYLSRHAKDKWRKNLPRIVECGTQPSLANNNKEEKSGLSNMIYTLGLKLLSWFCDIIKGMNLGGGYEDFIRQISPFAEGMMNRNEVEYIR</sequence>
<proteinExistence type="predicted"/>
<evidence type="ECO:0000256" key="1">
    <source>
        <dbReference type="SAM" id="MobiDB-lite"/>
    </source>
</evidence>
<name>A0A9P0HDT9_NEZVI</name>
<feature type="compositionally biased region" description="Acidic residues" evidence="1">
    <location>
        <begin position="93"/>
        <end position="105"/>
    </location>
</feature>
<protein>
    <submittedName>
        <fullName evidence="2">Uncharacterized protein</fullName>
    </submittedName>
</protein>
<keyword evidence="3" id="KW-1185">Reference proteome</keyword>
<dbReference type="OrthoDB" id="6615822at2759"/>
<feature type="compositionally biased region" description="Basic and acidic residues" evidence="1">
    <location>
        <begin position="27"/>
        <end position="38"/>
    </location>
</feature>
<dbReference type="EMBL" id="OV725080">
    <property type="protein sequence ID" value="CAH1400115.1"/>
    <property type="molecule type" value="Genomic_DNA"/>
</dbReference>
<accession>A0A9P0HDT9</accession>
<feature type="region of interest" description="Disordered" evidence="1">
    <location>
        <begin position="1"/>
        <end position="50"/>
    </location>
</feature>
<dbReference type="AlphaFoldDB" id="A0A9P0HDT9"/>
<evidence type="ECO:0000313" key="3">
    <source>
        <dbReference type="Proteomes" id="UP001152798"/>
    </source>
</evidence>
<feature type="region of interest" description="Disordered" evidence="1">
    <location>
        <begin position="92"/>
        <end position="111"/>
    </location>
</feature>
<gene>
    <name evidence="2" type="ORF">NEZAVI_LOCUS9417</name>
</gene>
<feature type="compositionally biased region" description="Acidic residues" evidence="1">
    <location>
        <begin position="8"/>
        <end position="18"/>
    </location>
</feature>
<reference evidence="2" key="1">
    <citation type="submission" date="2022-01" db="EMBL/GenBank/DDBJ databases">
        <authorList>
            <person name="King R."/>
        </authorList>
    </citation>
    <scope>NUCLEOTIDE SEQUENCE</scope>
</reference>